<dbReference type="PROSITE" id="PS50887">
    <property type="entry name" value="GGDEF"/>
    <property type="match status" value="1"/>
</dbReference>
<dbReference type="SMART" id="SM00267">
    <property type="entry name" value="GGDEF"/>
    <property type="match status" value="1"/>
</dbReference>
<dbReference type="NCBIfam" id="TIGR00254">
    <property type="entry name" value="GGDEF"/>
    <property type="match status" value="1"/>
</dbReference>
<reference evidence="5" key="1">
    <citation type="journal article" date="2022" name="Front. Microbiol.">
        <title>Genome-based taxonomic rearrangement of Oceanobacter-related bacteria including the description of Thalassolituus hydrocarbonoclasticus sp. nov. and Thalassolituus pacificus sp. nov. and emended description of the genus Thalassolituus.</title>
        <authorList>
            <person name="Dong C."/>
            <person name="Wei L."/>
            <person name="Wang J."/>
            <person name="Lai Q."/>
            <person name="Huang Z."/>
            <person name="Shao Z."/>
        </authorList>
    </citation>
    <scope>NUCLEOTIDE SEQUENCE</scope>
    <source>
        <strain evidence="5">59MF3M-4</strain>
    </source>
</reference>
<keyword evidence="3" id="KW-0472">Membrane</keyword>
<dbReference type="InterPro" id="IPR000160">
    <property type="entry name" value="GGDEF_dom"/>
</dbReference>
<evidence type="ECO:0000256" key="1">
    <source>
        <dbReference type="ARBA" id="ARBA00001946"/>
    </source>
</evidence>
<reference evidence="5" key="2">
    <citation type="submission" date="2022-08" db="EMBL/GenBank/DDBJ databases">
        <authorList>
            <person name="Dong C."/>
        </authorList>
    </citation>
    <scope>NUCLEOTIDE SEQUENCE</scope>
    <source>
        <strain evidence="5">59MF3M-4</strain>
    </source>
</reference>
<dbReference type="GO" id="GO:0005886">
    <property type="term" value="C:plasma membrane"/>
    <property type="evidence" value="ECO:0007669"/>
    <property type="project" value="TreeGrafter"/>
</dbReference>
<dbReference type="SUPFAM" id="SSF55073">
    <property type="entry name" value="Nucleotide cyclase"/>
    <property type="match status" value="1"/>
</dbReference>
<name>A0A9X3AF01_9GAMM</name>
<dbReference type="EMBL" id="JAOANI010000014">
    <property type="protein sequence ID" value="MCT7358352.1"/>
    <property type="molecule type" value="Genomic_DNA"/>
</dbReference>
<evidence type="ECO:0000313" key="6">
    <source>
        <dbReference type="Proteomes" id="UP001147830"/>
    </source>
</evidence>
<accession>A0A9X3AF01</accession>
<feature type="transmembrane region" description="Helical" evidence="3">
    <location>
        <begin position="67"/>
        <end position="84"/>
    </location>
</feature>
<dbReference type="CDD" id="cd01949">
    <property type="entry name" value="GGDEF"/>
    <property type="match status" value="1"/>
</dbReference>
<dbReference type="GO" id="GO:1902201">
    <property type="term" value="P:negative regulation of bacterial-type flagellum-dependent cell motility"/>
    <property type="evidence" value="ECO:0007669"/>
    <property type="project" value="TreeGrafter"/>
</dbReference>
<dbReference type="Proteomes" id="UP001147830">
    <property type="component" value="Unassembled WGS sequence"/>
</dbReference>
<evidence type="ECO:0000256" key="3">
    <source>
        <dbReference type="SAM" id="Phobius"/>
    </source>
</evidence>
<dbReference type="PANTHER" id="PTHR45138:SF6">
    <property type="entry name" value="DIGUANYLATE CYCLASE DGCN"/>
    <property type="match status" value="1"/>
</dbReference>
<organism evidence="5 6">
    <name type="scientific">Thalassolituus pacificus</name>
    <dbReference type="NCBI Taxonomy" id="2975440"/>
    <lineage>
        <taxon>Bacteria</taxon>
        <taxon>Pseudomonadati</taxon>
        <taxon>Pseudomonadota</taxon>
        <taxon>Gammaproteobacteria</taxon>
        <taxon>Oceanospirillales</taxon>
        <taxon>Oceanospirillaceae</taxon>
        <taxon>Thalassolituus</taxon>
    </lineage>
</organism>
<keyword evidence="3" id="KW-1133">Transmembrane helix</keyword>
<dbReference type="GO" id="GO:0043709">
    <property type="term" value="P:cell adhesion involved in single-species biofilm formation"/>
    <property type="evidence" value="ECO:0007669"/>
    <property type="project" value="TreeGrafter"/>
</dbReference>
<protein>
    <recommendedName>
        <fullName evidence="2">diguanylate cyclase</fullName>
        <ecNumber evidence="2">2.7.7.65</ecNumber>
    </recommendedName>
</protein>
<evidence type="ECO:0000259" key="4">
    <source>
        <dbReference type="PROSITE" id="PS50887"/>
    </source>
</evidence>
<dbReference type="InterPro" id="IPR050469">
    <property type="entry name" value="Diguanylate_Cyclase"/>
</dbReference>
<evidence type="ECO:0000256" key="2">
    <source>
        <dbReference type="ARBA" id="ARBA00012528"/>
    </source>
</evidence>
<feature type="domain" description="GGDEF" evidence="4">
    <location>
        <begin position="204"/>
        <end position="337"/>
    </location>
</feature>
<dbReference type="RefSeq" id="WP_260975274.1">
    <property type="nucleotide sequence ID" value="NZ_JAOANI010000014.1"/>
</dbReference>
<comment type="cofactor">
    <cofactor evidence="1">
        <name>Mg(2+)</name>
        <dbReference type="ChEBI" id="CHEBI:18420"/>
    </cofactor>
</comment>
<dbReference type="EC" id="2.7.7.65" evidence="2"/>
<comment type="caution">
    <text evidence="5">The sequence shown here is derived from an EMBL/GenBank/DDBJ whole genome shotgun (WGS) entry which is preliminary data.</text>
</comment>
<dbReference type="Gene3D" id="3.30.70.270">
    <property type="match status" value="1"/>
</dbReference>
<proteinExistence type="predicted"/>
<feature type="transmembrane region" description="Helical" evidence="3">
    <location>
        <begin position="12"/>
        <end position="31"/>
    </location>
</feature>
<feature type="transmembrane region" description="Helical" evidence="3">
    <location>
        <begin position="137"/>
        <end position="159"/>
    </location>
</feature>
<dbReference type="FunFam" id="3.30.70.270:FF:000001">
    <property type="entry name" value="Diguanylate cyclase domain protein"/>
    <property type="match status" value="1"/>
</dbReference>
<dbReference type="InterPro" id="IPR048435">
    <property type="entry name" value="MASE6"/>
</dbReference>
<gene>
    <name evidence="5" type="ORF">NYR02_04870</name>
</gene>
<feature type="transmembrane region" description="Helical" evidence="3">
    <location>
        <begin position="113"/>
        <end position="131"/>
    </location>
</feature>
<dbReference type="InterPro" id="IPR043128">
    <property type="entry name" value="Rev_trsase/Diguanyl_cyclase"/>
</dbReference>
<dbReference type="AlphaFoldDB" id="A0A9X3AF01"/>
<evidence type="ECO:0000313" key="5">
    <source>
        <dbReference type="EMBL" id="MCT7358352.1"/>
    </source>
</evidence>
<dbReference type="InterPro" id="IPR029787">
    <property type="entry name" value="Nucleotide_cyclase"/>
</dbReference>
<keyword evidence="3" id="KW-0812">Transmembrane</keyword>
<dbReference type="Pfam" id="PF20966">
    <property type="entry name" value="MASE6"/>
    <property type="match status" value="1"/>
</dbReference>
<dbReference type="PANTHER" id="PTHR45138">
    <property type="entry name" value="REGULATORY COMPONENTS OF SENSORY TRANSDUCTION SYSTEM"/>
    <property type="match status" value="1"/>
</dbReference>
<feature type="transmembrane region" description="Helical" evidence="3">
    <location>
        <begin position="37"/>
        <end position="55"/>
    </location>
</feature>
<dbReference type="GO" id="GO:0052621">
    <property type="term" value="F:diguanylate cyclase activity"/>
    <property type="evidence" value="ECO:0007669"/>
    <property type="project" value="UniProtKB-EC"/>
</dbReference>
<keyword evidence="6" id="KW-1185">Reference proteome</keyword>
<dbReference type="Pfam" id="PF00990">
    <property type="entry name" value="GGDEF"/>
    <property type="match status" value="1"/>
</dbReference>
<sequence length="356" mass="40091">MLLYREPLHRRTVLKALLLITMISGVLFCILNTQRGVYALATIELLTAAYSLLLYRVVSRTRHLDAWILAYLLPFLSIMMFALAQPGTSDSIFVWVFLIPQISYLLTGVKRGFMITGFYLLTAAALFYNRYQDMETMPAVSIANTVICAIAIWSFAHYYEQSRERYSRRLLQIAERDSLTGLLNRMRLAEVVDSEIRNAETRGQTMAMILLDLDHFKQVNDCHGHPAGDHALIYVAEKLQSAVRKTDYVFRLGGEEFCILLPGADRYSAAEVAESARRELEQGDFCMAGKPLSLTASFGIAVSGEDGHELVELYHIADQRMYAAKHGGRNRVIADDLEELHAAAFAVADEASELKY</sequence>